<evidence type="ECO:0000313" key="5">
    <source>
        <dbReference type="Proteomes" id="UP000315901"/>
    </source>
</evidence>
<accession>A0A501X204</accession>
<dbReference type="SUPFAM" id="SSF48498">
    <property type="entry name" value="Tetracyclin repressor-like, C-terminal domain"/>
    <property type="match status" value="1"/>
</dbReference>
<evidence type="ECO:0000259" key="3">
    <source>
        <dbReference type="PROSITE" id="PS50977"/>
    </source>
</evidence>
<dbReference type="Pfam" id="PF00440">
    <property type="entry name" value="TetR_N"/>
    <property type="match status" value="1"/>
</dbReference>
<dbReference type="Gene3D" id="1.10.357.10">
    <property type="entry name" value="Tetracycline Repressor, domain 2"/>
    <property type="match status" value="1"/>
</dbReference>
<keyword evidence="1 2" id="KW-0238">DNA-binding</keyword>
<dbReference type="SUPFAM" id="SSF46689">
    <property type="entry name" value="Homeodomain-like"/>
    <property type="match status" value="1"/>
</dbReference>
<feature type="domain" description="HTH tetR-type" evidence="3">
    <location>
        <begin position="9"/>
        <end position="69"/>
    </location>
</feature>
<evidence type="ECO:0000313" key="4">
    <source>
        <dbReference type="EMBL" id="TPE54497.1"/>
    </source>
</evidence>
<dbReference type="Gene3D" id="1.10.10.60">
    <property type="entry name" value="Homeodomain-like"/>
    <property type="match status" value="1"/>
</dbReference>
<dbReference type="EMBL" id="VFRR01000005">
    <property type="protein sequence ID" value="TPE54497.1"/>
    <property type="molecule type" value="Genomic_DNA"/>
</dbReference>
<keyword evidence="5" id="KW-1185">Reference proteome</keyword>
<dbReference type="GO" id="GO:0045892">
    <property type="term" value="P:negative regulation of DNA-templated transcription"/>
    <property type="evidence" value="ECO:0007669"/>
    <property type="project" value="InterPro"/>
</dbReference>
<dbReference type="OrthoDB" id="6860332at2"/>
<dbReference type="GO" id="GO:0003677">
    <property type="term" value="F:DNA binding"/>
    <property type="evidence" value="ECO:0007669"/>
    <property type="project" value="UniProtKB-UniRule"/>
</dbReference>
<reference evidence="4 5" key="1">
    <citation type="submission" date="2019-06" db="EMBL/GenBank/DDBJ databases">
        <title>A novel bacterium of genus Marinomonas, isolated from coastal sand.</title>
        <authorList>
            <person name="Huang H."/>
            <person name="Mo K."/>
            <person name="Hu Y."/>
        </authorList>
    </citation>
    <scope>NUCLEOTIDE SEQUENCE [LARGE SCALE GENOMIC DNA]</scope>
    <source>
        <strain evidence="4 5">HB171799</strain>
    </source>
</reference>
<dbReference type="PANTHER" id="PTHR30328:SF54">
    <property type="entry name" value="HTH-TYPE TRANSCRIPTIONAL REPRESSOR SCO4008"/>
    <property type="match status" value="1"/>
</dbReference>
<dbReference type="InterPro" id="IPR050109">
    <property type="entry name" value="HTH-type_TetR-like_transc_reg"/>
</dbReference>
<dbReference type="PROSITE" id="PS50977">
    <property type="entry name" value="HTH_TETR_2"/>
    <property type="match status" value="1"/>
</dbReference>
<dbReference type="InterPro" id="IPR036271">
    <property type="entry name" value="Tet_transcr_reg_TetR-rel_C_sf"/>
</dbReference>
<dbReference type="Proteomes" id="UP000315901">
    <property type="component" value="Unassembled WGS sequence"/>
</dbReference>
<feature type="DNA-binding region" description="H-T-H motif" evidence="2">
    <location>
        <begin position="32"/>
        <end position="51"/>
    </location>
</feature>
<name>A0A501X204_9GAMM</name>
<dbReference type="Pfam" id="PF08362">
    <property type="entry name" value="TetR_C_3"/>
    <property type="match status" value="1"/>
</dbReference>
<gene>
    <name evidence="4" type="ORF">FJM67_04345</name>
</gene>
<dbReference type="InterPro" id="IPR001647">
    <property type="entry name" value="HTH_TetR"/>
</dbReference>
<dbReference type="PANTHER" id="PTHR30328">
    <property type="entry name" value="TRANSCRIPTIONAL REPRESSOR"/>
    <property type="match status" value="1"/>
</dbReference>
<dbReference type="InterPro" id="IPR013573">
    <property type="entry name" value="Tscrpt_reg_YcdC_C"/>
</dbReference>
<protein>
    <submittedName>
        <fullName evidence="4">TetR family transcriptional regulator</fullName>
    </submittedName>
</protein>
<sequence>MSKRQANREEVVSRILEAAEIEFGLKGFKGASLQDIATRAELPKPNIVYYFHSKENLYKEVLSNIAESWNDLFDKATSEDDPATVLDSFIRTKLKQSFASPRSSRIFAQEVIQGAPFIGENLRTEVSTWFQSRVAVLESWMAAGKMRTLDATSLIFMIWATTQHYADFEAQIQALTGRDVMSESDQQRVGDTVCDIILSGCGLQRPSSC</sequence>
<evidence type="ECO:0000256" key="1">
    <source>
        <dbReference type="ARBA" id="ARBA00023125"/>
    </source>
</evidence>
<comment type="caution">
    <text evidence="4">The sequence shown here is derived from an EMBL/GenBank/DDBJ whole genome shotgun (WGS) entry which is preliminary data.</text>
</comment>
<proteinExistence type="predicted"/>
<dbReference type="RefSeq" id="WP_140587449.1">
    <property type="nucleotide sequence ID" value="NZ_VFRR01000005.1"/>
</dbReference>
<dbReference type="InterPro" id="IPR009057">
    <property type="entry name" value="Homeodomain-like_sf"/>
</dbReference>
<evidence type="ECO:0000256" key="2">
    <source>
        <dbReference type="PROSITE-ProRule" id="PRU00335"/>
    </source>
</evidence>
<organism evidence="4 5">
    <name type="scientific">Maribrevibacterium harenarium</name>
    <dbReference type="NCBI Taxonomy" id="2589817"/>
    <lineage>
        <taxon>Bacteria</taxon>
        <taxon>Pseudomonadati</taxon>
        <taxon>Pseudomonadota</taxon>
        <taxon>Gammaproteobacteria</taxon>
        <taxon>Oceanospirillales</taxon>
        <taxon>Oceanospirillaceae</taxon>
        <taxon>Maribrevibacterium</taxon>
    </lineage>
</organism>
<dbReference type="AlphaFoldDB" id="A0A501X204"/>